<feature type="domain" description="Polyphosphate kinase-2-related" evidence="2">
    <location>
        <begin position="31"/>
        <end position="252"/>
    </location>
</feature>
<proteinExistence type="predicted"/>
<dbReference type="OrthoDB" id="9775224at2"/>
<dbReference type="PANTHER" id="PTHR34383">
    <property type="entry name" value="POLYPHOSPHATE:AMP PHOSPHOTRANSFERASE-RELATED"/>
    <property type="match status" value="1"/>
</dbReference>
<dbReference type="PANTHER" id="PTHR34383:SF3">
    <property type="entry name" value="POLYPHOSPHATE:AMP PHOSPHOTRANSFERASE"/>
    <property type="match status" value="1"/>
</dbReference>
<dbReference type="Gene3D" id="3.40.50.300">
    <property type="entry name" value="P-loop containing nucleotide triphosphate hydrolases"/>
    <property type="match status" value="1"/>
</dbReference>
<dbReference type="AlphaFoldDB" id="Q2KU06"/>
<dbReference type="HOGENOM" id="CLU_048699_1_0_4"/>
<dbReference type="GeneID" id="92933497"/>
<feature type="compositionally biased region" description="Basic and acidic residues" evidence="1">
    <location>
        <begin position="281"/>
        <end position="295"/>
    </location>
</feature>
<dbReference type="RefSeq" id="WP_012418881.1">
    <property type="nucleotide sequence ID" value="NC_010645.1"/>
</dbReference>
<gene>
    <name evidence="3" type="ordered locus">BAV3244</name>
</gene>
<organism evidence="3 4">
    <name type="scientific">Bordetella avium (strain 197N)</name>
    <dbReference type="NCBI Taxonomy" id="360910"/>
    <lineage>
        <taxon>Bacteria</taxon>
        <taxon>Pseudomonadati</taxon>
        <taxon>Pseudomonadota</taxon>
        <taxon>Betaproteobacteria</taxon>
        <taxon>Burkholderiales</taxon>
        <taxon>Alcaligenaceae</taxon>
        <taxon>Bordetella</taxon>
    </lineage>
</organism>
<dbReference type="InterPro" id="IPR022488">
    <property type="entry name" value="PPK2-related"/>
</dbReference>
<dbReference type="Pfam" id="PF03976">
    <property type="entry name" value="PPK2"/>
    <property type="match status" value="1"/>
</dbReference>
<dbReference type="InterPro" id="IPR027417">
    <property type="entry name" value="P-loop_NTPase"/>
</dbReference>
<evidence type="ECO:0000256" key="1">
    <source>
        <dbReference type="SAM" id="MobiDB-lite"/>
    </source>
</evidence>
<dbReference type="InterPro" id="IPR022300">
    <property type="entry name" value="PPK2-rel_1"/>
</dbReference>
<name>Q2KU06_BORA1</name>
<evidence type="ECO:0000313" key="4">
    <source>
        <dbReference type="Proteomes" id="UP000001977"/>
    </source>
</evidence>
<dbReference type="EMBL" id="AM167904">
    <property type="protein sequence ID" value="CAJ50854.1"/>
    <property type="molecule type" value="Genomic_DNA"/>
</dbReference>
<accession>Q2KU06</accession>
<protein>
    <recommendedName>
        <fullName evidence="2">Polyphosphate kinase-2-related domain-containing protein</fullName>
    </recommendedName>
</protein>
<reference evidence="3 4" key="1">
    <citation type="journal article" date="2006" name="J. Bacteriol.">
        <title>Comparison of the genome sequence of the poultry pathogen Bordetella avium with those of B. bronchiseptica, B. pertussis, and B. parapertussis reveals extensive diversity in surface structures associated with host interaction.</title>
        <authorList>
            <person name="Sebaihia M."/>
            <person name="Preston A."/>
            <person name="Maskell D.J."/>
            <person name="Kuzmiak H."/>
            <person name="Connell T.D."/>
            <person name="King N.D."/>
            <person name="Orndorff P.E."/>
            <person name="Miyamoto D.M."/>
            <person name="Thomson N.R."/>
            <person name="Harris D."/>
            <person name="Goble A."/>
            <person name="Lord A."/>
            <person name="Murphy L."/>
            <person name="Quail M.A."/>
            <person name="Rutter S."/>
            <person name="Squares R."/>
            <person name="Squares S."/>
            <person name="Woodward J."/>
            <person name="Parkhill J."/>
            <person name="Temple L.M."/>
        </authorList>
    </citation>
    <scope>NUCLEOTIDE SEQUENCE [LARGE SCALE GENOMIC DNA]</scope>
    <source>
        <strain evidence="3 4">197N</strain>
    </source>
</reference>
<keyword evidence="4" id="KW-1185">Reference proteome</keyword>
<dbReference type="NCBIfam" id="TIGR03709">
    <property type="entry name" value="PPK2_rel_1"/>
    <property type="match status" value="1"/>
</dbReference>
<dbReference type="eggNOG" id="COG2326">
    <property type="taxonomic scope" value="Bacteria"/>
</dbReference>
<dbReference type="GO" id="GO:0006797">
    <property type="term" value="P:polyphosphate metabolic process"/>
    <property type="evidence" value="ECO:0007669"/>
    <property type="project" value="InterPro"/>
</dbReference>
<evidence type="ECO:0000259" key="2">
    <source>
        <dbReference type="Pfam" id="PF03976"/>
    </source>
</evidence>
<dbReference type="Proteomes" id="UP000001977">
    <property type="component" value="Chromosome"/>
</dbReference>
<sequence>MDYRKKLIVAPGSKVKLKNLDPGWHGEHGSEKEAAEDIAKHLASIADHQRLLYGEKRHALLIVLQGIDAAGKDGVCWHVIKGMNPQGVNVSGFKQPTPQELAHDFLWRVHPHTPGLGQVAVFNRSHYEDVLVVRVHKLAPKSVWSSRYDRINEFEKLLHESGVTIIKFFLMITPEEQLKRFGERLDDPMRQWKISNSDYTERALWDDYIGAYEAMLENCSTKHAPWYILPSNHKWFRNLAASQIIAETLKDLHMKLPEPTVDIAAIRAEYHSAQAAPGKPEAAKSPKSGKSDKAGKKAKATK</sequence>
<dbReference type="SUPFAM" id="SSF52540">
    <property type="entry name" value="P-loop containing nucleoside triphosphate hydrolases"/>
    <property type="match status" value="1"/>
</dbReference>
<feature type="region of interest" description="Disordered" evidence="1">
    <location>
        <begin position="273"/>
        <end position="302"/>
    </location>
</feature>
<dbReference type="GO" id="GO:0016776">
    <property type="term" value="F:phosphotransferase activity, phosphate group as acceptor"/>
    <property type="evidence" value="ECO:0007669"/>
    <property type="project" value="InterPro"/>
</dbReference>
<dbReference type="STRING" id="360910.BAV3244"/>
<evidence type="ECO:0000313" key="3">
    <source>
        <dbReference type="EMBL" id="CAJ50854.1"/>
    </source>
</evidence>
<dbReference type="KEGG" id="bav:BAV3244"/>